<evidence type="ECO:0000313" key="3">
    <source>
        <dbReference type="Proteomes" id="UP001085076"/>
    </source>
</evidence>
<accession>A0A9D5CQ71</accession>
<proteinExistence type="predicted"/>
<protein>
    <submittedName>
        <fullName evidence="2">Uncharacterized protein</fullName>
    </submittedName>
</protein>
<feature type="region of interest" description="Disordered" evidence="1">
    <location>
        <begin position="1"/>
        <end position="21"/>
    </location>
</feature>
<keyword evidence="3" id="KW-1185">Reference proteome</keyword>
<evidence type="ECO:0000313" key="2">
    <source>
        <dbReference type="EMBL" id="KAJ0976989.1"/>
    </source>
</evidence>
<dbReference type="AlphaFoldDB" id="A0A9D5CQ71"/>
<sequence length="214" mass="23564">MTTSRRVDRVDIRPTKKKEKTQLPIAANDMEKSIHIDSIGQDQHGPIATGIESEQVDNVESGPTKRKKMSQGHVVVAAKSKGKSYHIEPITHGPTATESETIQLDKAQAAVAGKNKQVHNIGVQTRRSKILLEASGMNVLDANPVHVKALYRRGMAYMLGGRACYCCEGDYGPQEYDCNKARSPKTISGITIFDTKEKKTYDSVPDLEIFVDPI</sequence>
<reference evidence="2" key="1">
    <citation type="submission" date="2021-03" db="EMBL/GenBank/DDBJ databases">
        <authorList>
            <person name="Li Z."/>
            <person name="Yang C."/>
        </authorList>
    </citation>
    <scope>NUCLEOTIDE SEQUENCE</scope>
    <source>
        <strain evidence="2">Dzin_1.0</strain>
        <tissue evidence="2">Leaf</tissue>
    </source>
</reference>
<comment type="caution">
    <text evidence="2">The sequence shown here is derived from an EMBL/GenBank/DDBJ whole genome shotgun (WGS) entry which is preliminary data.</text>
</comment>
<dbReference type="Proteomes" id="UP001085076">
    <property type="component" value="Miscellaneous, Linkage group lg03"/>
</dbReference>
<name>A0A9D5CQ71_9LILI</name>
<organism evidence="2 3">
    <name type="scientific">Dioscorea zingiberensis</name>
    <dbReference type="NCBI Taxonomy" id="325984"/>
    <lineage>
        <taxon>Eukaryota</taxon>
        <taxon>Viridiplantae</taxon>
        <taxon>Streptophyta</taxon>
        <taxon>Embryophyta</taxon>
        <taxon>Tracheophyta</taxon>
        <taxon>Spermatophyta</taxon>
        <taxon>Magnoliopsida</taxon>
        <taxon>Liliopsida</taxon>
        <taxon>Dioscoreales</taxon>
        <taxon>Dioscoreaceae</taxon>
        <taxon>Dioscorea</taxon>
    </lineage>
</organism>
<evidence type="ECO:0000256" key="1">
    <source>
        <dbReference type="SAM" id="MobiDB-lite"/>
    </source>
</evidence>
<feature type="compositionally biased region" description="Basic and acidic residues" evidence="1">
    <location>
        <begin position="1"/>
        <end position="14"/>
    </location>
</feature>
<reference evidence="2" key="2">
    <citation type="journal article" date="2022" name="Hortic Res">
        <title>The genome of Dioscorea zingiberensis sheds light on the biosynthesis, origin and evolution of the medicinally important diosgenin saponins.</title>
        <authorList>
            <person name="Li Y."/>
            <person name="Tan C."/>
            <person name="Li Z."/>
            <person name="Guo J."/>
            <person name="Li S."/>
            <person name="Chen X."/>
            <person name="Wang C."/>
            <person name="Dai X."/>
            <person name="Yang H."/>
            <person name="Song W."/>
            <person name="Hou L."/>
            <person name="Xu J."/>
            <person name="Tong Z."/>
            <person name="Xu A."/>
            <person name="Yuan X."/>
            <person name="Wang W."/>
            <person name="Yang Q."/>
            <person name="Chen L."/>
            <person name="Sun Z."/>
            <person name="Wang K."/>
            <person name="Pan B."/>
            <person name="Chen J."/>
            <person name="Bao Y."/>
            <person name="Liu F."/>
            <person name="Qi X."/>
            <person name="Gang D.R."/>
            <person name="Wen J."/>
            <person name="Li J."/>
        </authorList>
    </citation>
    <scope>NUCLEOTIDE SEQUENCE</scope>
    <source>
        <strain evidence="2">Dzin_1.0</strain>
    </source>
</reference>
<gene>
    <name evidence="2" type="ORF">J5N97_012463</name>
</gene>
<dbReference type="EMBL" id="JAGGNH010000003">
    <property type="protein sequence ID" value="KAJ0976989.1"/>
    <property type="molecule type" value="Genomic_DNA"/>
</dbReference>